<evidence type="ECO:0000313" key="4">
    <source>
        <dbReference type="Proteomes" id="UP000216998"/>
    </source>
</evidence>
<dbReference type="UniPathway" id="UPA00078">
    <property type="reaction ID" value="UER00161"/>
</dbReference>
<dbReference type="NCBIfam" id="TIGR00347">
    <property type="entry name" value="bioD"/>
    <property type="match status" value="1"/>
</dbReference>
<protein>
    <recommendedName>
        <fullName evidence="2">ATP-dependent dethiobiotin synthetase BioD</fullName>
        <ecNumber evidence="2">6.3.3.3</ecNumber>
    </recommendedName>
    <alternativeName>
        <fullName evidence="2">DTB synthetase</fullName>
        <shortName evidence="2">DTBS</shortName>
    </alternativeName>
    <alternativeName>
        <fullName evidence="2">Dethiobiotin synthase</fullName>
    </alternativeName>
</protein>
<dbReference type="AlphaFoldDB" id="A0A255Z4A3"/>
<dbReference type="HAMAP" id="MF_00336">
    <property type="entry name" value="BioD"/>
    <property type="match status" value="1"/>
</dbReference>
<comment type="cofactor">
    <cofactor evidence="2">
        <name>Mg(2+)</name>
        <dbReference type="ChEBI" id="CHEBI:18420"/>
    </cofactor>
</comment>
<keyword evidence="2" id="KW-0460">Magnesium</keyword>
<dbReference type="Gene3D" id="3.40.50.300">
    <property type="entry name" value="P-loop containing nucleotide triphosphate hydrolases"/>
    <property type="match status" value="1"/>
</dbReference>
<keyword evidence="2" id="KW-0963">Cytoplasm</keyword>
<comment type="caution">
    <text evidence="2">Lacks conserved residue(s) required for the propagation of feature annotation.</text>
</comment>
<comment type="caution">
    <text evidence="3">The sequence shown here is derived from an EMBL/GenBank/DDBJ whole genome shotgun (WGS) entry which is preliminary data.</text>
</comment>
<dbReference type="GO" id="GO:0005829">
    <property type="term" value="C:cytosol"/>
    <property type="evidence" value="ECO:0007669"/>
    <property type="project" value="TreeGrafter"/>
</dbReference>
<dbReference type="RefSeq" id="WP_094454607.1">
    <property type="nucleotide sequence ID" value="NZ_NOXU01000023.1"/>
</dbReference>
<evidence type="ECO:0000256" key="2">
    <source>
        <dbReference type="HAMAP-Rule" id="MF_00336"/>
    </source>
</evidence>
<dbReference type="EC" id="6.3.3.3" evidence="2"/>
<dbReference type="GO" id="GO:0009102">
    <property type="term" value="P:biotin biosynthetic process"/>
    <property type="evidence" value="ECO:0007669"/>
    <property type="project" value="UniProtKB-UniRule"/>
</dbReference>
<organism evidence="3 4">
    <name type="scientific">Niveispirillum lacus</name>
    <dbReference type="NCBI Taxonomy" id="1981099"/>
    <lineage>
        <taxon>Bacteria</taxon>
        <taxon>Pseudomonadati</taxon>
        <taxon>Pseudomonadota</taxon>
        <taxon>Alphaproteobacteria</taxon>
        <taxon>Rhodospirillales</taxon>
        <taxon>Azospirillaceae</taxon>
        <taxon>Niveispirillum</taxon>
    </lineage>
</organism>
<dbReference type="InterPro" id="IPR004472">
    <property type="entry name" value="DTB_synth_BioD"/>
</dbReference>
<keyword evidence="2" id="KW-0067">ATP-binding</keyword>
<dbReference type="Pfam" id="PF13500">
    <property type="entry name" value="AAA_26"/>
    <property type="match status" value="1"/>
</dbReference>
<reference evidence="3 4" key="1">
    <citation type="submission" date="2017-07" db="EMBL/GenBank/DDBJ databases">
        <title>Niveispirillum cyanobacteriorum sp. nov., isolated from cyanobacterial aggregates in a eutrophic lake.</title>
        <authorList>
            <person name="Cai H."/>
        </authorList>
    </citation>
    <scope>NUCLEOTIDE SEQUENCE [LARGE SCALE GENOMIC DNA]</scope>
    <source>
        <strain evidence="4">TH1-14</strain>
    </source>
</reference>
<keyword evidence="2" id="KW-0479">Metal-binding</keyword>
<feature type="binding site" evidence="2">
    <location>
        <begin position="12"/>
        <end position="17"/>
    </location>
    <ligand>
        <name>ATP</name>
        <dbReference type="ChEBI" id="CHEBI:30616"/>
    </ligand>
</feature>
<dbReference type="OrthoDB" id="9802097at2"/>
<proteinExistence type="inferred from homology"/>
<feature type="binding site" evidence="2">
    <location>
        <position position="16"/>
    </location>
    <ligand>
        <name>Mg(2+)</name>
        <dbReference type="ChEBI" id="CHEBI:18420"/>
    </ligand>
</feature>
<dbReference type="PANTHER" id="PTHR43210:SF5">
    <property type="entry name" value="DETHIOBIOTIN SYNTHETASE"/>
    <property type="match status" value="1"/>
</dbReference>
<keyword evidence="1 2" id="KW-0093">Biotin biosynthesis</keyword>
<feature type="binding site" evidence="2">
    <location>
        <position position="117"/>
    </location>
    <ligand>
        <name>Mg(2+)</name>
        <dbReference type="ChEBI" id="CHEBI:18420"/>
    </ligand>
</feature>
<comment type="pathway">
    <text evidence="2">Cofactor biosynthesis; biotin biosynthesis; biotin from 7,8-diaminononanoate: step 1/2.</text>
</comment>
<sequence length="226" mass="23737">MRPHFVTATGTDIGKTFVSACLLRHWRAAGRAPDAFKPLVSGIDPEDPTGSDPAALIDAMGLDLTPDTLDRVSPWRFAAPLAPNMAARLEGRQVPYSAMLAACRRRIADATGPLLIEGVGGVMAPVDDGRTVLDWMAELGLPNILVAGTYLGTISHILTAHAVLRARGLRVTALVLSETPGGTVPPADTAATLAPFLDGLPIVYLPRLAAGCFEHPAITQLLGHVD</sequence>
<dbReference type="GO" id="GO:0004141">
    <property type="term" value="F:dethiobiotin synthase activity"/>
    <property type="evidence" value="ECO:0007669"/>
    <property type="project" value="UniProtKB-UniRule"/>
</dbReference>
<feature type="binding site" evidence="2">
    <location>
        <position position="52"/>
    </location>
    <ligand>
        <name>ATP</name>
        <dbReference type="ChEBI" id="CHEBI:30616"/>
    </ligand>
</feature>
<dbReference type="InterPro" id="IPR027417">
    <property type="entry name" value="P-loop_NTPase"/>
</dbReference>
<comment type="subunit">
    <text evidence="2">Homodimer.</text>
</comment>
<dbReference type="CDD" id="cd03109">
    <property type="entry name" value="DTBS"/>
    <property type="match status" value="1"/>
</dbReference>
<keyword evidence="2" id="KW-0436">Ligase</keyword>
<feature type="active site" evidence="2">
    <location>
        <position position="37"/>
    </location>
</feature>
<evidence type="ECO:0000313" key="3">
    <source>
        <dbReference type="EMBL" id="OYQ36279.1"/>
    </source>
</evidence>
<dbReference type="Proteomes" id="UP000216998">
    <property type="component" value="Unassembled WGS sequence"/>
</dbReference>
<feature type="binding site" evidence="2">
    <location>
        <position position="41"/>
    </location>
    <ligand>
        <name>substrate</name>
    </ligand>
</feature>
<gene>
    <name evidence="2 3" type="primary">bioD</name>
    <name evidence="3" type="ORF">CHU95_05040</name>
</gene>
<evidence type="ECO:0000256" key="1">
    <source>
        <dbReference type="ARBA" id="ARBA00022756"/>
    </source>
</evidence>
<feature type="binding site" evidence="2">
    <location>
        <position position="52"/>
    </location>
    <ligand>
        <name>Mg(2+)</name>
        <dbReference type="ChEBI" id="CHEBI:18420"/>
    </ligand>
</feature>
<dbReference type="SUPFAM" id="SSF52540">
    <property type="entry name" value="P-loop containing nucleoside triphosphate hydrolases"/>
    <property type="match status" value="1"/>
</dbReference>
<comment type="function">
    <text evidence="2">Catalyzes a mechanistically unusual reaction, the ATP-dependent insertion of CO2 between the N7 and N8 nitrogen atoms of 7,8-diaminopelargonic acid (DAPA, also called 7,8-diammoniononanoate) to form a ureido ring.</text>
</comment>
<dbReference type="EMBL" id="NOXU01000023">
    <property type="protein sequence ID" value="OYQ36279.1"/>
    <property type="molecule type" value="Genomic_DNA"/>
</dbReference>
<dbReference type="PANTHER" id="PTHR43210">
    <property type="entry name" value="DETHIOBIOTIN SYNTHETASE"/>
    <property type="match status" value="1"/>
</dbReference>
<feature type="binding site" evidence="2">
    <location>
        <begin position="117"/>
        <end position="120"/>
    </location>
    <ligand>
        <name>ATP</name>
        <dbReference type="ChEBI" id="CHEBI:30616"/>
    </ligand>
</feature>
<name>A0A255Z4A3_9PROT</name>
<dbReference type="PIRSF" id="PIRSF006755">
    <property type="entry name" value="DTB_synth"/>
    <property type="match status" value="1"/>
</dbReference>
<comment type="subcellular location">
    <subcellularLocation>
        <location evidence="2">Cytoplasm</location>
    </subcellularLocation>
</comment>
<keyword evidence="4" id="KW-1185">Reference proteome</keyword>
<dbReference type="GO" id="GO:0000287">
    <property type="term" value="F:magnesium ion binding"/>
    <property type="evidence" value="ECO:0007669"/>
    <property type="project" value="UniProtKB-UniRule"/>
</dbReference>
<comment type="similarity">
    <text evidence="2">Belongs to the dethiobiotin synthetase family.</text>
</comment>
<accession>A0A255Z4A3</accession>
<feature type="binding site" evidence="2">
    <location>
        <begin position="177"/>
        <end position="178"/>
    </location>
    <ligand>
        <name>ATP</name>
        <dbReference type="ChEBI" id="CHEBI:30616"/>
    </ligand>
</feature>
<keyword evidence="2" id="KW-0547">Nucleotide-binding</keyword>
<dbReference type="GO" id="GO:0005524">
    <property type="term" value="F:ATP binding"/>
    <property type="evidence" value="ECO:0007669"/>
    <property type="project" value="UniProtKB-UniRule"/>
</dbReference>
<comment type="catalytic activity">
    <reaction evidence="2">
        <text>(7R,8S)-7,8-diammoniononanoate + CO2 + ATP = (4R,5S)-dethiobiotin + ADP + phosphate + 3 H(+)</text>
        <dbReference type="Rhea" id="RHEA:15805"/>
        <dbReference type="ChEBI" id="CHEBI:15378"/>
        <dbReference type="ChEBI" id="CHEBI:16526"/>
        <dbReference type="ChEBI" id="CHEBI:30616"/>
        <dbReference type="ChEBI" id="CHEBI:43474"/>
        <dbReference type="ChEBI" id="CHEBI:149469"/>
        <dbReference type="ChEBI" id="CHEBI:149473"/>
        <dbReference type="ChEBI" id="CHEBI:456216"/>
        <dbReference type="EC" id="6.3.3.3"/>
    </reaction>
</comment>